<comment type="caution">
    <text evidence="2">The sequence shown here is derived from an EMBL/GenBank/DDBJ whole genome shotgun (WGS) entry which is preliminary data.</text>
</comment>
<dbReference type="EMBL" id="JAHWXQ010000006">
    <property type="protein sequence ID" value="MBW3366759.1"/>
    <property type="molecule type" value="Genomic_DNA"/>
</dbReference>
<keyword evidence="1" id="KW-0472">Membrane</keyword>
<feature type="transmembrane region" description="Helical" evidence="1">
    <location>
        <begin position="135"/>
        <end position="153"/>
    </location>
</feature>
<dbReference type="Proteomes" id="UP000774935">
    <property type="component" value="Unassembled WGS sequence"/>
</dbReference>
<evidence type="ECO:0000313" key="2">
    <source>
        <dbReference type="EMBL" id="MBW3366759.1"/>
    </source>
</evidence>
<keyword evidence="1" id="KW-1133">Transmembrane helix</keyword>
<dbReference type="RefSeq" id="WP_199111500.1">
    <property type="nucleotide sequence ID" value="NZ_JAHWXQ010000006.1"/>
</dbReference>
<feature type="transmembrane region" description="Helical" evidence="1">
    <location>
        <begin position="192"/>
        <end position="212"/>
    </location>
</feature>
<name>A0ABS6XGH2_9BACT</name>
<protein>
    <submittedName>
        <fullName evidence="2">CPBP family intramembrane metalloprotease</fullName>
        <ecNumber evidence="2">3.4.24.-</ecNumber>
    </submittedName>
</protein>
<keyword evidence="2" id="KW-0378">Hydrolase</keyword>
<dbReference type="EC" id="3.4.24.-" evidence="2"/>
<reference evidence="2 3" key="1">
    <citation type="submission" date="2021-07" db="EMBL/GenBank/DDBJ databases">
        <authorList>
            <person name="Kim M.K."/>
        </authorList>
    </citation>
    <scope>NUCLEOTIDE SEQUENCE [LARGE SCALE GENOMIC DNA]</scope>
    <source>
        <strain evidence="2 3">HLY7-15</strain>
    </source>
</reference>
<feature type="transmembrane region" description="Helical" evidence="1">
    <location>
        <begin position="112"/>
        <end position="129"/>
    </location>
</feature>
<evidence type="ECO:0000256" key="1">
    <source>
        <dbReference type="SAM" id="Phobius"/>
    </source>
</evidence>
<sequence length="463" mass="52490">MLKTFTLNLKQTATDLLGFLRNPSDTPVPDMQVPGKLKVLFGVLVLDVLLTFVFMGLINLVELLGWHKYDGHAVAELVRSFPLWGALLLGIIIVPFAEELIFRTGLRFRRGYFTFLLFVLLFAAGIFAFKMMPLLWALGAAFVLGVLMVIYLMNSYAIGEFLERVWPRVYATVFYSVAVLFGLVHITNYTNFNYASLALILIPILIAPQIWAGLSIGYMRVKYGFFWGFFLHAAHNAVFLGSGLLFMSQLEEKLNISNENYSLKVEEHFRYDKTADSKSMLAHDTAAFENVKLNDAITQLLQIEEVSVQNNTGSKLTRAVNLYYKSQSPDLNKTKADILSELQKLYKFDVTKAQVEKEMWDVEVENITALAANISGRGDKTSEVRVDRKGIEMQNVTVAELLTALQREYNVVLADKTTAAGRYNFTFSKKSFQELKTELQEKYGLALQSKMIMTQQALVEFRK</sequence>
<feature type="transmembrane region" description="Helical" evidence="1">
    <location>
        <begin position="224"/>
        <end position="247"/>
    </location>
</feature>
<feature type="transmembrane region" description="Helical" evidence="1">
    <location>
        <begin position="39"/>
        <end position="61"/>
    </location>
</feature>
<gene>
    <name evidence="2" type="ORF">KYK27_16990</name>
</gene>
<accession>A0ABS6XGH2</accession>
<feature type="transmembrane region" description="Helical" evidence="1">
    <location>
        <begin position="81"/>
        <end position="100"/>
    </location>
</feature>
<keyword evidence="1" id="KW-0812">Transmembrane</keyword>
<keyword evidence="3" id="KW-1185">Reference proteome</keyword>
<dbReference type="GO" id="GO:0008237">
    <property type="term" value="F:metallopeptidase activity"/>
    <property type="evidence" value="ECO:0007669"/>
    <property type="project" value="UniProtKB-KW"/>
</dbReference>
<organism evidence="2 3">
    <name type="scientific">Pontibacter populi</name>
    <dbReference type="NCBI Taxonomy" id="890055"/>
    <lineage>
        <taxon>Bacteria</taxon>
        <taxon>Pseudomonadati</taxon>
        <taxon>Bacteroidota</taxon>
        <taxon>Cytophagia</taxon>
        <taxon>Cytophagales</taxon>
        <taxon>Hymenobacteraceae</taxon>
        <taxon>Pontibacter</taxon>
    </lineage>
</organism>
<keyword evidence="2" id="KW-0645">Protease</keyword>
<evidence type="ECO:0000313" key="3">
    <source>
        <dbReference type="Proteomes" id="UP000774935"/>
    </source>
</evidence>
<proteinExistence type="predicted"/>
<keyword evidence="2" id="KW-0482">Metalloprotease</keyword>
<feature type="transmembrane region" description="Helical" evidence="1">
    <location>
        <begin position="165"/>
        <end position="186"/>
    </location>
</feature>